<evidence type="ECO:0000256" key="1">
    <source>
        <dbReference type="ARBA" id="ARBA00004141"/>
    </source>
</evidence>
<feature type="transmembrane region" description="Helical" evidence="5">
    <location>
        <begin position="110"/>
        <end position="130"/>
    </location>
</feature>
<dbReference type="PANTHER" id="PTHR21041">
    <property type="entry name" value="DENDRITIC CELL-SPECIFIC TRANSMEMBRANE PROTEIN"/>
    <property type="match status" value="1"/>
</dbReference>
<dbReference type="PANTHER" id="PTHR21041:SF9">
    <property type="entry name" value="DENDRITIC CELL-SPECIFIC TRANSMEMBRANE PROTEIN-LIKE DOMAIN-CONTAINING PROTEIN"/>
    <property type="match status" value="1"/>
</dbReference>
<dbReference type="AlphaFoldDB" id="A0A3P8FEH5"/>
<dbReference type="InterPro" id="IPR012858">
    <property type="entry name" value="DC_STAMP-like"/>
</dbReference>
<organism evidence="7 8">
    <name type="scientific">Schistosoma margrebowiei</name>
    <dbReference type="NCBI Taxonomy" id="48269"/>
    <lineage>
        <taxon>Eukaryota</taxon>
        <taxon>Metazoa</taxon>
        <taxon>Spiralia</taxon>
        <taxon>Lophotrochozoa</taxon>
        <taxon>Platyhelminthes</taxon>
        <taxon>Trematoda</taxon>
        <taxon>Digenea</taxon>
        <taxon>Strigeidida</taxon>
        <taxon>Schistosomatoidea</taxon>
        <taxon>Schistosomatidae</taxon>
        <taxon>Schistosoma</taxon>
    </lineage>
</organism>
<dbReference type="Pfam" id="PF07782">
    <property type="entry name" value="DC_STAMP"/>
    <property type="match status" value="1"/>
</dbReference>
<evidence type="ECO:0000256" key="5">
    <source>
        <dbReference type="SAM" id="Phobius"/>
    </source>
</evidence>
<name>A0A3P8FEH5_9TREM</name>
<dbReference type="GO" id="GO:0016020">
    <property type="term" value="C:membrane"/>
    <property type="evidence" value="ECO:0007669"/>
    <property type="project" value="UniProtKB-SubCell"/>
</dbReference>
<accession>A0A3P8FEH5</accession>
<feature type="transmembrane region" description="Helical" evidence="5">
    <location>
        <begin position="6"/>
        <end position="30"/>
    </location>
</feature>
<dbReference type="Proteomes" id="UP000277204">
    <property type="component" value="Unassembled WGS sequence"/>
</dbReference>
<evidence type="ECO:0000259" key="6">
    <source>
        <dbReference type="Pfam" id="PF07782"/>
    </source>
</evidence>
<protein>
    <recommendedName>
        <fullName evidence="6">Dendritic cell-specific transmembrane protein-like domain-containing protein</fullName>
    </recommendedName>
</protein>
<dbReference type="EMBL" id="UZAI01017231">
    <property type="protein sequence ID" value="VDP22129.1"/>
    <property type="molecule type" value="Genomic_DNA"/>
</dbReference>
<evidence type="ECO:0000313" key="8">
    <source>
        <dbReference type="Proteomes" id="UP000277204"/>
    </source>
</evidence>
<keyword evidence="2 5" id="KW-0812">Transmembrane</keyword>
<keyword evidence="4 5" id="KW-0472">Membrane</keyword>
<keyword evidence="3 5" id="KW-1133">Transmembrane helix</keyword>
<evidence type="ECO:0000256" key="2">
    <source>
        <dbReference type="ARBA" id="ARBA00022692"/>
    </source>
</evidence>
<gene>
    <name evidence="7" type="ORF">SMRZ_LOCUS16821</name>
</gene>
<evidence type="ECO:0000313" key="7">
    <source>
        <dbReference type="EMBL" id="VDP22129.1"/>
    </source>
</evidence>
<comment type="subcellular location">
    <subcellularLocation>
        <location evidence="1">Membrane</location>
        <topology evidence="1">Multi-pass membrane protein</topology>
    </subcellularLocation>
</comment>
<reference evidence="7 8" key="1">
    <citation type="submission" date="2018-11" db="EMBL/GenBank/DDBJ databases">
        <authorList>
            <consortium name="Pathogen Informatics"/>
        </authorList>
    </citation>
    <scope>NUCLEOTIDE SEQUENCE [LARGE SCALE GENOMIC DNA]</scope>
    <source>
        <strain evidence="7 8">Zambia</strain>
    </source>
</reference>
<feature type="domain" description="Dendritic cell-specific transmembrane protein-like" evidence="6">
    <location>
        <begin position="5"/>
        <end position="153"/>
    </location>
</feature>
<keyword evidence="8" id="KW-1185">Reference proteome</keyword>
<evidence type="ECO:0000256" key="4">
    <source>
        <dbReference type="ARBA" id="ARBA00023136"/>
    </source>
</evidence>
<evidence type="ECO:0000256" key="3">
    <source>
        <dbReference type="ARBA" id="ARBA00022989"/>
    </source>
</evidence>
<proteinExistence type="predicted"/>
<dbReference type="InterPro" id="IPR051856">
    <property type="entry name" value="CSR-E3_Ligase_Protein"/>
</dbReference>
<sequence>MFNVWIILIIIIILLIYIIHNSLFSLISLISNDFIQSRTRYSQKTDDNLNLSSVIFNKTPYQSIIVSGTFYANIVRNILDLLIQSKDTIINNDVTVCHPILSSQDFNNHIIVITLLVLTIISQLIEVYIMRLRHIIMIWYYPERSNQRASWLRAHIRNNRKLFNDFNYTSGDNIDKHGRCFTDNPKTKHVLAGFSIKCITCFWCSKGCHPSKKQTLIENSQYSENVHACSICQLDLGNICIKCRTLLSLKYSQIGLEEHLNNEEYITMNSVY</sequence>